<accession>A9WTB0</accession>
<dbReference type="Pfam" id="PF00005">
    <property type="entry name" value="ABC_tran"/>
    <property type="match status" value="1"/>
</dbReference>
<dbReference type="GO" id="GO:0005886">
    <property type="term" value="C:plasma membrane"/>
    <property type="evidence" value="ECO:0007669"/>
    <property type="project" value="UniProtKB-SubCell"/>
</dbReference>
<comment type="subcellular location">
    <subcellularLocation>
        <location evidence="1">Cell membrane</location>
        <topology evidence="1">Peripheral membrane protein</topology>
    </subcellularLocation>
</comment>
<dbReference type="EMBL" id="CP000910">
    <property type="protein sequence ID" value="ABY24048.1"/>
    <property type="molecule type" value="Genomic_DNA"/>
</dbReference>
<evidence type="ECO:0000256" key="6">
    <source>
        <dbReference type="ARBA" id="ARBA00022840"/>
    </source>
</evidence>
<dbReference type="SUPFAM" id="SSF52540">
    <property type="entry name" value="P-loop containing nucleoside triphosphate hydrolases"/>
    <property type="match status" value="1"/>
</dbReference>
<evidence type="ECO:0000259" key="8">
    <source>
        <dbReference type="PROSITE" id="PS50893"/>
    </source>
</evidence>
<organism evidence="9 10">
    <name type="scientific">Renibacterium salmoninarum (strain ATCC 33209 / DSM 20767 / JCM 11484 / NBRC 15589 / NCIMB 2235)</name>
    <dbReference type="NCBI Taxonomy" id="288705"/>
    <lineage>
        <taxon>Bacteria</taxon>
        <taxon>Bacillati</taxon>
        <taxon>Actinomycetota</taxon>
        <taxon>Actinomycetes</taxon>
        <taxon>Micrococcales</taxon>
        <taxon>Micrococcaceae</taxon>
        <taxon>Renibacterium</taxon>
    </lineage>
</organism>
<evidence type="ECO:0000256" key="2">
    <source>
        <dbReference type="ARBA" id="ARBA00005417"/>
    </source>
</evidence>
<name>A9WTB0_RENSM</name>
<evidence type="ECO:0000256" key="3">
    <source>
        <dbReference type="ARBA" id="ARBA00022448"/>
    </source>
</evidence>
<keyword evidence="6 9" id="KW-0067">ATP-binding</keyword>
<keyword evidence="10" id="KW-1185">Reference proteome</keyword>
<comment type="similarity">
    <text evidence="2">Belongs to the ABC transporter superfamily.</text>
</comment>
<sequence length="255" mass="27325">MSQAQPLAAASLPSVQDLQIRAGQKTLVESFNLQMARGERIGLIGESGSGKSMTASALMQLLPEGVSSSGSIRFSAASHDLVGATEKQMSAIRGQSISMVFQEPLSALNPLMRIGAQVAEVLAVHRSVPTRQQRARKVLELLAQVRLPDPAEAAKAYPHQLSGGQRQRVMLAMALANDPALLLCDEPTTALDVTVQRQVLDLVLESVRASGTGLLFITHDLAVVANICDRLLAMNHGKIVEEGFTEEVLLRPQHP</sequence>
<keyword evidence="3" id="KW-0813">Transport</keyword>
<feature type="domain" description="ABC transporter" evidence="8">
    <location>
        <begin position="13"/>
        <end position="255"/>
    </location>
</feature>
<dbReference type="InterPro" id="IPR003593">
    <property type="entry name" value="AAA+_ATPase"/>
</dbReference>
<dbReference type="RefSeq" id="WP_012245711.1">
    <property type="nucleotide sequence ID" value="NC_010168.1"/>
</dbReference>
<proteinExistence type="inferred from homology"/>
<dbReference type="Proteomes" id="UP000002007">
    <property type="component" value="Chromosome"/>
</dbReference>
<evidence type="ECO:0000313" key="9">
    <source>
        <dbReference type="EMBL" id="ABY24048.1"/>
    </source>
</evidence>
<keyword evidence="4" id="KW-1003">Cell membrane</keyword>
<dbReference type="PANTHER" id="PTHR43297">
    <property type="entry name" value="OLIGOPEPTIDE TRANSPORT ATP-BINDING PROTEIN APPD"/>
    <property type="match status" value="1"/>
</dbReference>
<dbReference type="GO" id="GO:0005524">
    <property type="term" value="F:ATP binding"/>
    <property type="evidence" value="ECO:0007669"/>
    <property type="project" value="UniProtKB-KW"/>
</dbReference>
<keyword evidence="7" id="KW-0472">Membrane</keyword>
<dbReference type="KEGG" id="rsa:RSal33209_2317"/>
<reference evidence="10" key="1">
    <citation type="journal article" date="2008" name="J. Bacteriol.">
        <title>Genome sequence of the fish pathogen Renibacterium salmoninarum suggests reductive evolution away from an environmental Arthrobacter ancestor.</title>
        <authorList>
            <person name="Wiens G.D."/>
            <person name="Rockey D.D."/>
            <person name="Wu Z."/>
            <person name="Chang J."/>
            <person name="Levy R."/>
            <person name="Crane S."/>
            <person name="Chen D.S."/>
            <person name="Capri G.R."/>
            <person name="Burnett J.R."/>
            <person name="Sudheesh P.S."/>
            <person name="Schipma M.J."/>
            <person name="Burd H."/>
            <person name="Bhattacharyya A."/>
            <person name="Rhodes L.D."/>
            <person name="Kaul R."/>
            <person name="Strom M.S."/>
        </authorList>
    </citation>
    <scope>NUCLEOTIDE SEQUENCE [LARGE SCALE GENOMIC DNA]</scope>
    <source>
        <strain evidence="10">ATCC 33209 / DSM 20767 / JCM 11484 / NBRC 15589 / NCIMB 2235</strain>
    </source>
</reference>
<evidence type="ECO:0000256" key="7">
    <source>
        <dbReference type="ARBA" id="ARBA00023136"/>
    </source>
</evidence>
<dbReference type="PANTHER" id="PTHR43297:SF2">
    <property type="entry name" value="DIPEPTIDE TRANSPORT ATP-BINDING PROTEIN DPPD"/>
    <property type="match status" value="1"/>
</dbReference>
<dbReference type="GO" id="GO:0016887">
    <property type="term" value="F:ATP hydrolysis activity"/>
    <property type="evidence" value="ECO:0007669"/>
    <property type="project" value="InterPro"/>
</dbReference>
<dbReference type="STRING" id="288705.RSal33209_2317"/>
<gene>
    <name evidence="9" type="ordered locus">RSal33209_2317</name>
</gene>
<evidence type="ECO:0000256" key="1">
    <source>
        <dbReference type="ARBA" id="ARBA00004202"/>
    </source>
</evidence>
<dbReference type="SMART" id="SM00382">
    <property type="entry name" value="AAA"/>
    <property type="match status" value="1"/>
</dbReference>
<dbReference type="Gene3D" id="3.40.50.300">
    <property type="entry name" value="P-loop containing nucleotide triphosphate hydrolases"/>
    <property type="match status" value="1"/>
</dbReference>
<evidence type="ECO:0000313" key="10">
    <source>
        <dbReference type="Proteomes" id="UP000002007"/>
    </source>
</evidence>
<dbReference type="InterPro" id="IPR050388">
    <property type="entry name" value="ABC_Ni/Peptide_Import"/>
</dbReference>
<dbReference type="InterPro" id="IPR027417">
    <property type="entry name" value="P-loop_NTPase"/>
</dbReference>
<dbReference type="PROSITE" id="PS50893">
    <property type="entry name" value="ABC_TRANSPORTER_2"/>
    <property type="match status" value="1"/>
</dbReference>
<evidence type="ECO:0000256" key="4">
    <source>
        <dbReference type="ARBA" id="ARBA00022475"/>
    </source>
</evidence>
<dbReference type="InterPro" id="IPR017871">
    <property type="entry name" value="ABC_transporter-like_CS"/>
</dbReference>
<dbReference type="CDD" id="cd03257">
    <property type="entry name" value="ABC_NikE_OppD_transporters"/>
    <property type="match status" value="1"/>
</dbReference>
<keyword evidence="5" id="KW-0547">Nucleotide-binding</keyword>
<dbReference type="eggNOG" id="COG0444">
    <property type="taxonomic scope" value="Bacteria"/>
</dbReference>
<dbReference type="HOGENOM" id="CLU_000604_1_23_11"/>
<evidence type="ECO:0000256" key="5">
    <source>
        <dbReference type="ARBA" id="ARBA00022741"/>
    </source>
</evidence>
<dbReference type="PROSITE" id="PS00211">
    <property type="entry name" value="ABC_TRANSPORTER_1"/>
    <property type="match status" value="1"/>
</dbReference>
<dbReference type="AlphaFoldDB" id="A9WTB0"/>
<dbReference type="InterPro" id="IPR003439">
    <property type="entry name" value="ABC_transporter-like_ATP-bd"/>
</dbReference>
<protein>
    <submittedName>
        <fullName evidence="9">Oligopeptide transport ATP-binding protein</fullName>
    </submittedName>
</protein>